<dbReference type="PANTHER" id="PTHR44757:SF2">
    <property type="entry name" value="BIOFILM ARCHITECTURE MAINTENANCE PROTEIN MBAA"/>
    <property type="match status" value="1"/>
</dbReference>
<sequence>MPLNHATRSSSLDAPSGEIGLLAAVYEAVPFPLAALDARGVIVVANGSFRQEWLGDEQAEPISLETSAHEADRAMVAIEIDRALRFSAKSLGAYRNTIEFRVPGKGAVRWVAATFIAAGTTKTAPPITIVFSDVTGLRQRLSEVSERESRWNNALISSESGVWDHNWATGQKYYSPTWRKIRGMSEDDPLAASTQAWLELLHPEDRDHVIHCIERQNAGDPAYAVFQYRERHMQGHWIWIECRGACIEWDANGVATRVVGTDTDITERKAAEEAAANLARRLEMALDISGIGVFEADFDTGKVEWDEQMREIYQIGDQPQIEVGGLWETFLHPEDTERVLAKVRDNISDDQRFFDQYRIILADGSERVIRSRTMPYTDERGHQKMVGANWDVTSDVTLHQELQRAKTLAEARNHELEAARSRIEHNAMHDYLTGLPNRRYLDDMLARVTMESARDAKGVAILHIDLDRFKQINDTLGHNAGDAILKHVARTLKGTIRKGDFVARIGGDEFVILSRFQGSPRRLSNLADRIIAELRNPVSYEGHDCRFGASIGIACRSDKGVDARQLLLNADIALYRAKNLGRNRYEFFSPETHDEMISARKVSDEILLAIERREFVPFYQLQFDASTLDIVGVETLARWNHPTRGILTPDHFLPLAEELNVVSTIDTLILDAALADFREWQAQSVGIPKISVNVSYRRLHDADLVKTLKARRIKPGTVSFELLESIFFDDCDDAVMKNLTQLKKLGIDIEIDDFGTGHASIIGLLRLSPTALKIDRQLVRPISQSQEQRRLVSAIIEIARTLDIRVVAEGVETADHVRILRELGCNTLQGFALARPKPCDEVVHFVTNGRWRDLVENLTAKRGRHG</sequence>
<dbReference type="EMBL" id="VIWP01000007">
    <property type="protein sequence ID" value="TWF49679.1"/>
    <property type="molecule type" value="Genomic_DNA"/>
</dbReference>
<dbReference type="SUPFAM" id="SSF141868">
    <property type="entry name" value="EAL domain-like"/>
    <property type="match status" value="1"/>
</dbReference>
<evidence type="ECO:0000313" key="5">
    <source>
        <dbReference type="EMBL" id="TWF49679.1"/>
    </source>
</evidence>
<accession>A0A561QH48</accession>
<dbReference type="Gene3D" id="3.30.450.20">
    <property type="entry name" value="PAS domain"/>
    <property type="match status" value="3"/>
</dbReference>
<dbReference type="PROSITE" id="PS50883">
    <property type="entry name" value="EAL"/>
    <property type="match status" value="1"/>
</dbReference>
<feature type="domain" description="EAL" evidence="3">
    <location>
        <begin position="599"/>
        <end position="850"/>
    </location>
</feature>
<dbReference type="SUPFAM" id="SSF55073">
    <property type="entry name" value="Nucleotide cyclase"/>
    <property type="match status" value="1"/>
</dbReference>
<dbReference type="InterPro" id="IPR000014">
    <property type="entry name" value="PAS"/>
</dbReference>
<feature type="domain" description="PAC" evidence="2">
    <location>
        <begin position="353"/>
        <end position="404"/>
    </location>
</feature>
<dbReference type="NCBIfam" id="TIGR00254">
    <property type="entry name" value="GGDEF"/>
    <property type="match status" value="1"/>
</dbReference>
<dbReference type="SMART" id="SM00052">
    <property type="entry name" value="EAL"/>
    <property type="match status" value="1"/>
</dbReference>
<dbReference type="GO" id="GO:0003824">
    <property type="term" value="F:catalytic activity"/>
    <property type="evidence" value="ECO:0007669"/>
    <property type="project" value="UniProtKB-ARBA"/>
</dbReference>
<feature type="domain" description="GGDEF" evidence="4">
    <location>
        <begin position="457"/>
        <end position="590"/>
    </location>
</feature>
<dbReference type="InterPro" id="IPR000160">
    <property type="entry name" value="GGDEF_dom"/>
</dbReference>
<dbReference type="CDD" id="cd00130">
    <property type="entry name" value="PAS"/>
    <property type="match status" value="2"/>
</dbReference>
<dbReference type="InterPro" id="IPR000700">
    <property type="entry name" value="PAS-assoc_C"/>
</dbReference>
<dbReference type="InterPro" id="IPR029787">
    <property type="entry name" value="Nucleotide_cyclase"/>
</dbReference>
<dbReference type="FunFam" id="3.30.70.270:FF:000001">
    <property type="entry name" value="Diguanylate cyclase domain protein"/>
    <property type="match status" value="1"/>
</dbReference>
<name>A0A561QH48_9HYPH</name>
<dbReference type="PROSITE" id="PS50887">
    <property type="entry name" value="GGDEF"/>
    <property type="match status" value="1"/>
</dbReference>
<dbReference type="InterPro" id="IPR043128">
    <property type="entry name" value="Rev_trsase/Diguanyl_cyclase"/>
</dbReference>
<dbReference type="SMART" id="SM00091">
    <property type="entry name" value="PAS"/>
    <property type="match status" value="3"/>
</dbReference>
<proteinExistence type="predicted"/>
<dbReference type="Gene3D" id="3.20.20.450">
    <property type="entry name" value="EAL domain"/>
    <property type="match status" value="1"/>
</dbReference>
<evidence type="ECO:0000259" key="2">
    <source>
        <dbReference type="PROSITE" id="PS50113"/>
    </source>
</evidence>
<organism evidence="5 6">
    <name type="scientific">Neorhizobium alkalisoli</name>
    <dbReference type="NCBI Taxonomy" id="528178"/>
    <lineage>
        <taxon>Bacteria</taxon>
        <taxon>Pseudomonadati</taxon>
        <taxon>Pseudomonadota</taxon>
        <taxon>Alphaproteobacteria</taxon>
        <taxon>Hyphomicrobiales</taxon>
        <taxon>Rhizobiaceae</taxon>
        <taxon>Rhizobium/Agrobacterium group</taxon>
        <taxon>Neorhizobium</taxon>
    </lineage>
</organism>
<dbReference type="InterPro" id="IPR013655">
    <property type="entry name" value="PAS_fold_3"/>
</dbReference>
<evidence type="ECO:0000313" key="6">
    <source>
        <dbReference type="Proteomes" id="UP000320653"/>
    </source>
</evidence>
<dbReference type="RefSeq" id="WP_145640888.1">
    <property type="nucleotide sequence ID" value="NZ_VIWP01000007.1"/>
</dbReference>
<evidence type="ECO:0000259" key="1">
    <source>
        <dbReference type="PROSITE" id="PS50112"/>
    </source>
</evidence>
<dbReference type="InterPro" id="IPR035965">
    <property type="entry name" value="PAS-like_dom_sf"/>
</dbReference>
<dbReference type="PROSITE" id="PS50113">
    <property type="entry name" value="PAC"/>
    <property type="match status" value="2"/>
</dbReference>
<dbReference type="Pfam" id="PF08447">
    <property type="entry name" value="PAS_3"/>
    <property type="match status" value="2"/>
</dbReference>
<keyword evidence="6" id="KW-1185">Reference proteome</keyword>
<dbReference type="InterPro" id="IPR052155">
    <property type="entry name" value="Biofilm_reg_signaling"/>
</dbReference>
<dbReference type="Proteomes" id="UP000320653">
    <property type="component" value="Unassembled WGS sequence"/>
</dbReference>
<evidence type="ECO:0000259" key="3">
    <source>
        <dbReference type="PROSITE" id="PS50883"/>
    </source>
</evidence>
<dbReference type="NCBIfam" id="TIGR00229">
    <property type="entry name" value="sensory_box"/>
    <property type="match status" value="1"/>
</dbReference>
<dbReference type="CDD" id="cd01949">
    <property type="entry name" value="GGDEF"/>
    <property type="match status" value="1"/>
</dbReference>
<dbReference type="InterPro" id="IPR001610">
    <property type="entry name" value="PAC"/>
</dbReference>
<feature type="domain" description="PAC" evidence="2">
    <location>
        <begin position="224"/>
        <end position="277"/>
    </location>
</feature>
<dbReference type="Gene3D" id="3.30.70.270">
    <property type="match status" value="1"/>
</dbReference>
<reference evidence="5 6" key="1">
    <citation type="submission" date="2019-06" db="EMBL/GenBank/DDBJ databases">
        <title>Sorghum-associated microbial communities from plants grown in Nebraska, USA.</title>
        <authorList>
            <person name="Schachtman D."/>
        </authorList>
    </citation>
    <scope>NUCLEOTIDE SEQUENCE [LARGE SCALE GENOMIC DNA]</scope>
    <source>
        <strain evidence="5 6">1225</strain>
    </source>
</reference>
<dbReference type="Gene3D" id="2.10.70.100">
    <property type="match status" value="1"/>
</dbReference>
<gene>
    <name evidence="5" type="ORF">FHW37_10745</name>
</gene>
<dbReference type="CDD" id="cd01948">
    <property type="entry name" value="EAL"/>
    <property type="match status" value="1"/>
</dbReference>
<dbReference type="InterPro" id="IPR035919">
    <property type="entry name" value="EAL_sf"/>
</dbReference>
<dbReference type="SMART" id="SM00086">
    <property type="entry name" value="PAC"/>
    <property type="match status" value="2"/>
</dbReference>
<protein>
    <submittedName>
        <fullName evidence="5">PAS domain S-box-containing protein/diguanylate cyclase (GGDEF)-like protein</fullName>
    </submittedName>
</protein>
<dbReference type="OrthoDB" id="9814202at2"/>
<feature type="domain" description="PAS" evidence="1">
    <location>
        <begin position="173"/>
        <end position="220"/>
    </location>
</feature>
<comment type="caution">
    <text evidence="5">The sequence shown here is derived from an EMBL/GenBank/DDBJ whole genome shotgun (WGS) entry which is preliminary data.</text>
</comment>
<dbReference type="PANTHER" id="PTHR44757">
    <property type="entry name" value="DIGUANYLATE CYCLASE DGCP"/>
    <property type="match status" value="1"/>
</dbReference>
<dbReference type="Pfam" id="PF00563">
    <property type="entry name" value="EAL"/>
    <property type="match status" value="1"/>
</dbReference>
<dbReference type="SMART" id="SM00267">
    <property type="entry name" value="GGDEF"/>
    <property type="match status" value="1"/>
</dbReference>
<dbReference type="Pfam" id="PF00990">
    <property type="entry name" value="GGDEF"/>
    <property type="match status" value="1"/>
</dbReference>
<dbReference type="PROSITE" id="PS50112">
    <property type="entry name" value="PAS"/>
    <property type="match status" value="1"/>
</dbReference>
<dbReference type="AlphaFoldDB" id="A0A561QH48"/>
<dbReference type="InterPro" id="IPR001633">
    <property type="entry name" value="EAL_dom"/>
</dbReference>
<dbReference type="SUPFAM" id="SSF55785">
    <property type="entry name" value="PYP-like sensor domain (PAS domain)"/>
    <property type="match status" value="2"/>
</dbReference>
<evidence type="ECO:0000259" key="4">
    <source>
        <dbReference type="PROSITE" id="PS50887"/>
    </source>
</evidence>